<dbReference type="EMBL" id="MQUA01000013">
    <property type="protein sequence ID" value="PQB07035.1"/>
    <property type="molecule type" value="Genomic_DNA"/>
</dbReference>
<dbReference type="InterPro" id="IPR015424">
    <property type="entry name" value="PyrdxlP-dep_Trfase"/>
</dbReference>
<gene>
    <name evidence="1" type="ORF">BST83_07650</name>
</gene>
<accession>A0A2S7KWK7</accession>
<organism evidence="1 2">
    <name type="scientific">Polaribacter filamentus</name>
    <dbReference type="NCBI Taxonomy" id="53483"/>
    <lineage>
        <taxon>Bacteria</taxon>
        <taxon>Pseudomonadati</taxon>
        <taxon>Bacteroidota</taxon>
        <taxon>Flavobacteriia</taxon>
        <taxon>Flavobacteriales</taxon>
        <taxon>Flavobacteriaceae</taxon>
    </lineage>
</organism>
<reference evidence="1 2" key="1">
    <citation type="submission" date="2016-11" db="EMBL/GenBank/DDBJ databases">
        <title>Trade-off between light-utilization and light-protection in marine flavobacteria.</title>
        <authorList>
            <person name="Kumagai Y."/>
        </authorList>
    </citation>
    <scope>NUCLEOTIDE SEQUENCE [LARGE SCALE GENOMIC DNA]</scope>
    <source>
        <strain evidence="1 2">ATCC 700397</strain>
    </source>
</reference>
<dbReference type="SUPFAM" id="SSF53383">
    <property type="entry name" value="PLP-dependent transferases"/>
    <property type="match status" value="1"/>
</dbReference>
<dbReference type="Gene3D" id="3.90.1150.170">
    <property type="match status" value="1"/>
</dbReference>
<dbReference type="Proteomes" id="UP000239522">
    <property type="component" value="Unassembled WGS sequence"/>
</dbReference>
<dbReference type="OrthoDB" id="9803665at2"/>
<protein>
    <submittedName>
        <fullName evidence="1">Uncharacterized protein</fullName>
    </submittedName>
</protein>
<dbReference type="RefSeq" id="WP_104809272.1">
    <property type="nucleotide sequence ID" value="NZ_MQUA01000013.1"/>
</dbReference>
<evidence type="ECO:0000313" key="1">
    <source>
        <dbReference type="EMBL" id="PQB07035.1"/>
    </source>
</evidence>
<name>A0A2S7KWK7_9FLAO</name>
<sequence>MKSYGYKIVDLIVSYYEHIESKKPVSAASRKEMDTIFLQEAPEKGMPSDNVLDFAMENVMPNSNISIHPKAFSFAPGPSNFIGTMAYSLATGFNIFLEDGSFLRLLQN</sequence>
<evidence type="ECO:0000313" key="2">
    <source>
        <dbReference type="Proteomes" id="UP000239522"/>
    </source>
</evidence>
<comment type="caution">
    <text evidence="1">The sequence shown here is derived from an EMBL/GenBank/DDBJ whole genome shotgun (WGS) entry which is preliminary data.</text>
</comment>
<proteinExistence type="predicted"/>
<keyword evidence="2" id="KW-1185">Reference proteome</keyword>
<dbReference type="AlphaFoldDB" id="A0A2S7KWK7"/>